<dbReference type="OrthoDB" id="2361087at2"/>
<dbReference type="AlphaFoldDB" id="A0A3M7TVV2"/>
<evidence type="ECO:0000259" key="1">
    <source>
        <dbReference type="Pfam" id="PF01521"/>
    </source>
</evidence>
<feature type="domain" description="Core" evidence="1">
    <location>
        <begin position="1"/>
        <end position="105"/>
    </location>
</feature>
<keyword evidence="3" id="KW-1185">Reference proteome</keyword>
<dbReference type="SUPFAM" id="SSF89360">
    <property type="entry name" value="HesB-like domain"/>
    <property type="match status" value="1"/>
</dbReference>
<organism evidence="2 3">
    <name type="scientific">Alteribacter keqinensis</name>
    <dbReference type="NCBI Taxonomy" id="2483800"/>
    <lineage>
        <taxon>Bacteria</taxon>
        <taxon>Bacillati</taxon>
        <taxon>Bacillota</taxon>
        <taxon>Bacilli</taxon>
        <taxon>Bacillales</taxon>
        <taxon>Bacillaceae</taxon>
        <taxon>Alteribacter</taxon>
    </lineage>
</organism>
<accession>A0A3M7TVV2</accession>
<dbReference type="Proteomes" id="UP000278746">
    <property type="component" value="Unassembled WGS sequence"/>
</dbReference>
<dbReference type="InterPro" id="IPR000361">
    <property type="entry name" value="ATAP_core_dom"/>
</dbReference>
<evidence type="ECO:0000313" key="3">
    <source>
        <dbReference type="Proteomes" id="UP000278746"/>
    </source>
</evidence>
<sequence>MDVKVTKEAQEKILSMTDKKNNKRLIIEVEHDTDGCGCIVSGVARLVQHQDVPEGYDRLNSDFNNVDFVIDPKMKVFFDTLVTVDFSNGKLQLKSPNQMLNPRLKFIPRPQ</sequence>
<gene>
    <name evidence="2" type="ORF">EBO34_02830</name>
</gene>
<evidence type="ECO:0000313" key="2">
    <source>
        <dbReference type="EMBL" id="RNA68914.1"/>
    </source>
</evidence>
<dbReference type="RefSeq" id="WP_122896436.1">
    <property type="nucleotide sequence ID" value="NZ_RHIB01000001.1"/>
</dbReference>
<dbReference type="Gene3D" id="2.60.300.12">
    <property type="entry name" value="HesB-like domain"/>
    <property type="match status" value="1"/>
</dbReference>
<name>A0A3M7TVV2_9BACI</name>
<protein>
    <submittedName>
        <fullName evidence="2">Iron-sulfur cluster biosynthesis family protein</fullName>
    </submittedName>
</protein>
<dbReference type="InterPro" id="IPR035903">
    <property type="entry name" value="HesB-like_dom_sf"/>
</dbReference>
<proteinExistence type="predicted"/>
<dbReference type="Pfam" id="PF01521">
    <property type="entry name" value="Fe-S_biosyn"/>
    <property type="match status" value="1"/>
</dbReference>
<dbReference type="EMBL" id="RHIB01000001">
    <property type="protein sequence ID" value="RNA68914.1"/>
    <property type="molecule type" value="Genomic_DNA"/>
</dbReference>
<reference evidence="2 3" key="1">
    <citation type="submission" date="2018-10" db="EMBL/GenBank/DDBJ databases">
        <title>Bacillus Keqinensis sp. nov., a moderately halophilic bacterium isolated from a saline-alkaline lake.</title>
        <authorList>
            <person name="Wang H."/>
        </authorList>
    </citation>
    <scope>NUCLEOTIDE SEQUENCE [LARGE SCALE GENOMIC DNA]</scope>
    <source>
        <strain evidence="2 3">KQ-3</strain>
    </source>
</reference>
<comment type="caution">
    <text evidence="2">The sequence shown here is derived from an EMBL/GenBank/DDBJ whole genome shotgun (WGS) entry which is preliminary data.</text>
</comment>